<comment type="caution">
    <text evidence="2">The sequence shown here is derived from an EMBL/GenBank/DDBJ whole genome shotgun (WGS) entry which is preliminary data.</text>
</comment>
<dbReference type="AlphaFoldDB" id="A0A6I2TYD4"/>
<accession>A0A6I2TYD4</accession>
<feature type="compositionally biased region" description="Polar residues" evidence="1">
    <location>
        <begin position="22"/>
        <end position="34"/>
    </location>
</feature>
<reference evidence="2 3" key="1">
    <citation type="submission" date="2019-08" db="EMBL/GenBank/DDBJ databases">
        <title>In-depth cultivation of the pig gut microbiome towards novel bacterial diversity and tailored functional studies.</title>
        <authorList>
            <person name="Wylensek D."/>
            <person name="Hitch T.C.A."/>
            <person name="Clavel T."/>
        </authorList>
    </citation>
    <scope>NUCLEOTIDE SEQUENCE [LARGE SCALE GENOMIC DNA]</scope>
    <source>
        <strain evidence="2 3">LKV-178-WT-2C</strain>
    </source>
</reference>
<sequence>MGKVKEEKPQQKETMQDLFAEQDSQTTDDSSFTPTEPLEFSQEAHAVLDAGRELWRYYHKQAGANPNASYYDIKMHFQGTKTTKSGKVQMNSTSKDATYNTLIANLRQAMKGLAAHIEPKIYEYGFLKK</sequence>
<feature type="region of interest" description="Disordered" evidence="1">
    <location>
        <begin position="1"/>
        <end position="39"/>
    </location>
</feature>
<proteinExistence type="predicted"/>
<dbReference type="RefSeq" id="WP_154483419.1">
    <property type="nucleotide sequence ID" value="NZ_VUNF01000056.1"/>
</dbReference>
<gene>
    <name evidence="2" type="ORF">FYJ72_14555</name>
</gene>
<dbReference type="EMBL" id="VUNF01000056">
    <property type="protein sequence ID" value="MST78836.1"/>
    <property type="molecule type" value="Genomic_DNA"/>
</dbReference>
<protein>
    <submittedName>
        <fullName evidence="2">Uncharacterized protein</fullName>
    </submittedName>
</protein>
<evidence type="ECO:0000313" key="2">
    <source>
        <dbReference type="EMBL" id="MST78836.1"/>
    </source>
</evidence>
<feature type="compositionally biased region" description="Basic and acidic residues" evidence="1">
    <location>
        <begin position="1"/>
        <end position="15"/>
    </location>
</feature>
<evidence type="ECO:0000313" key="3">
    <source>
        <dbReference type="Proteomes" id="UP000450161"/>
    </source>
</evidence>
<dbReference type="Proteomes" id="UP000450161">
    <property type="component" value="Unassembled WGS sequence"/>
</dbReference>
<evidence type="ECO:0000256" key="1">
    <source>
        <dbReference type="SAM" id="MobiDB-lite"/>
    </source>
</evidence>
<organism evidence="2 3">
    <name type="scientific">Segatella copri</name>
    <dbReference type="NCBI Taxonomy" id="165179"/>
    <lineage>
        <taxon>Bacteria</taxon>
        <taxon>Pseudomonadati</taxon>
        <taxon>Bacteroidota</taxon>
        <taxon>Bacteroidia</taxon>
        <taxon>Bacteroidales</taxon>
        <taxon>Prevotellaceae</taxon>
        <taxon>Segatella</taxon>
    </lineage>
</organism>
<name>A0A6I2TYD4_9BACT</name>